<reference evidence="2" key="1">
    <citation type="submission" date="2020-09" db="EMBL/GenBank/DDBJ databases">
        <title>Genome-Enabled Discovery of Anthraquinone Biosynthesis in Senna tora.</title>
        <authorList>
            <person name="Kang S.-H."/>
            <person name="Pandey R.P."/>
            <person name="Lee C.-M."/>
            <person name="Sim J.-S."/>
            <person name="Jeong J.-T."/>
            <person name="Choi B.-S."/>
            <person name="Jung M."/>
            <person name="Ginzburg D."/>
            <person name="Zhao K."/>
            <person name="Won S.Y."/>
            <person name="Oh T.-J."/>
            <person name="Yu Y."/>
            <person name="Kim N.-H."/>
            <person name="Lee O.R."/>
            <person name="Lee T.-H."/>
            <person name="Bashyal P."/>
            <person name="Kim T.-S."/>
            <person name="Lee W.-H."/>
            <person name="Kawkins C."/>
            <person name="Kim C.-K."/>
            <person name="Kim J.S."/>
            <person name="Ahn B.O."/>
            <person name="Rhee S.Y."/>
            <person name="Sohng J.K."/>
        </authorList>
    </citation>
    <scope>NUCLEOTIDE SEQUENCE</scope>
    <source>
        <tissue evidence="2">Leaf</tissue>
    </source>
</reference>
<feature type="region of interest" description="Disordered" evidence="1">
    <location>
        <begin position="1"/>
        <end position="35"/>
    </location>
</feature>
<dbReference type="Proteomes" id="UP000634136">
    <property type="component" value="Unassembled WGS sequence"/>
</dbReference>
<evidence type="ECO:0000313" key="2">
    <source>
        <dbReference type="EMBL" id="KAF7834663.1"/>
    </source>
</evidence>
<dbReference type="EMBL" id="JAAIUW010000004">
    <property type="protein sequence ID" value="KAF7834663.1"/>
    <property type="molecule type" value="Genomic_DNA"/>
</dbReference>
<organism evidence="2 3">
    <name type="scientific">Senna tora</name>
    <dbReference type="NCBI Taxonomy" id="362788"/>
    <lineage>
        <taxon>Eukaryota</taxon>
        <taxon>Viridiplantae</taxon>
        <taxon>Streptophyta</taxon>
        <taxon>Embryophyta</taxon>
        <taxon>Tracheophyta</taxon>
        <taxon>Spermatophyta</taxon>
        <taxon>Magnoliopsida</taxon>
        <taxon>eudicotyledons</taxon>
        <taxon>Gunneridae</taxon>
        <taxon>Pentapetalae</taxon>
        <taxon>rosids</taxon>
        <taxon>fabids</taxon>
        <taxon>Fabales</taxon>
        <taxon>Fabaceae</taxon>
        <taxon>Caesalpinioideae</taxon>
        <taxon>Cassia clade</taxon>
        <taxon>Senna</taxon>
    </lineage>
</organism>
<proteinExistence type="predicted"/>
<name>A0A834WYK1_9FABA</name>
<protein>
    <submittedName>
        <fullName evidence="2">Uncharacterized protein</fullName>
    </submittedName>
</protein>
<dbReference type="AlphaFoldDB" id="A0A834WYK1"/>
<comment type="caution">
    <text evidence="2">The sequence shown here is derived from an EMBL/GenBank/DDBJ whole genome shotgun (WGS) entry which is preliminary data.</text>
</comment>
<evidence type="ECO:0000313" key="3">
    <source>
        <dbReference type="Proteomes" id="UP000634136"/>
    </source>
</evidence>
<keyword evidence="3" id="KW-1185">Reference proteome</keyword>
<gene>
    <name evidence="2" type="ORF">G2W53_009522</name>
</gene>
<sequence>MESIPGRLVSVPEVPSSISPPPSPSVGDGLPATVV</sequence>
<evidence type="ECO:0000256" key="1">
    <source>
        <dbReference type="SAM" id="MobiDB-lite"/>
    </source>
</evidence>
<accession>A0A834WYK1</accession>